<dbReference type="KEGG" id="pec:W5S_1570"/>
<protein>
    <submittedName>
        <fullName evidence="1">Hypoticical protein</fullName>
    </submittedName>
</protein>
<proteinExistence type="predicted"/>
<dbReference type="HOGENOM" id="CLU_2900161_0_0_6"/>
<organism evidence="1 2">
    <name type="scientific">Pectobacterium parmentieri</name>
    <dbReference type="NCBI Taxonomy" id="1905730"/>
    <lineage>
        <taxon>Bacteria</taxon>
        <taxon>Pseudomonadati</taxon>
        <taxon>Pseudomonadota</taxon>
        <taxon>Gammaproteobacteria</taxon>
        <taxon>Enterobacterales</taxon>
        <taxon>Pectobacteriaceae</taxon>
        <taxon>Pectobacterium</taxon>
    </lineage>
</organism>
<dbReference type="Proteomes" id="UP000008044">
    <property type="component" value="Chromosome"/>
</dbReference>
<sequence length="62" mass="6610">MLITFTNKIREGWKMKNCLVGFICFFLSGCSYISAISLGDLNGKNDVCPVQSAASKISGGCA</sequence>
<dbReference type="EMBL" id="CP003415">
    <property type="protein sequence ID" value="AFI89662.1"/>
    <property type="molecule type" value="Genomic_DNA"/>
</dbReference>
<accession>A0A0H3I0S2</accession>
<evidence type="ECO:0000313" key="2">
    <source>
        <dbReference type="Proteomes" id="UP000008044"/>
    </source>
</evidence>
<name>A0A0H3I0S2_PECPM</name>
<evidence type="ECO:0000313" key="1">
    <source>
        <dbReference type="EMBL" id="AFI89662.1"/>
    </source>
</evidence>
<gene>
    <name evidence="1" type="ordered locus">W5S_1570</name>
</gene>
<reference evidence="1 2" key="1">
    <citation type="journal article" date="2012" name="J. Bacteriol.">
        <title>Genome sequence of Pectobacterium sp. strain SCC3193.</title>
        <authorList>
            <person name="Koskinen J.P."/>
            <person name="Laine P."/>
            <person name="Niemi O."/>
            <person name="Nykyri J."/>
            <person name="Harjunpaa H."/>
            <person name="Auvinen P."/>
            <person name="Paulin L."/>
            <person name="Pirhonen M."/>
            <person name="Palva T."/>
            <person name="Holm L."/>
        </authorList>
    </citation>
    <scope>NUCLEOTIDE SEQUENCE [LARGE SCALE GENOMIC DNA]</scope>
    <source>
        <strain evidence="1 2">SCC3193</strain>
    </source>
</reference>
<dbReference type="AlphaFoldDB" id="A0A0H3I0S2"/>